<evidence type="ECO:0000313" key="2">
    <source>
        <dbReference type="EMBL" id="GAA4924033.1"/>
    </source>
</evidence>
<accession>A0ABP9G8W0</accession>
<keyword evidence="3" id="KW-1185">Reference proteome</keyword>
<comment type="caution">
    <text evidence="2">The sequence shown here is derived from an EMBL/GenBank/DDBJ whole genome shotgun (WGS) entry which is preliminary data.</text>
</comment>
<evidence type="ECO:0000313" key="3">
    <source>
        <dbReference type="Proteomes" id="UP001500368"/>
    </source>
</evidence>
<dbReference type="EMBL" id="BAABLW010000007">
    <property type="protein sequence ID" value="GAA4924033.1"/>
    <property type="molecule type" value="Genomic_DNA"/>
</dbReference>
<proteinExistence type="predicted"/>
<evidence type="ECO:0000256" key="1">
    <source>
        <dbReference type="SAM" id="MobiDB-lite"/>
    </source>
</evidence>
<reference evidence="3" key="1">
    <citation type="journal article" date="2019" name="Int. J. Syst. Evol. Microbiol.">
        <title>The Global Catalogue of Microorganisms (GCM) 10K type strain sequencing project: providing services to taxonomists for standard genome sequencing and annotation.</title>
        <authorList>
            <consortium name="The Broad Institute Genomics Platform"/>
            <consortium name="The Broad Institute Genome Sequencing Center for Infectious Disease"/>
            <person name="Wu L."/>
            <person name="Ma J."/>
        </authorList>
    </citation>
    <scope>NUCLEOTIDE SEQUENCE [LARGE SCALE GENOMIC DNA]</scope>
    <source>
        <strain evidence="3">JCM 19129</strain>
    </source>
</reference>
<feature type="region of interest" description="Disordered" evidence="1">
    <location>
        <begin position="1"/>
        <end position="38"/>
    </location>
</feature>
<dbReference type="RefSeq" id="WP_345478011.1">
    <property type="nucleotide sequence ID" value="NZ_BAABLW010000007.1"/>
</dbReference>
<gene>
    <name evidence="2" type="ORF">GCM10025790_21530</name>
</gene>
<feature type="compositionally biased region" description="Polar residues" evidence="1">
    <location>
        <begin position="20"/>
        <end position="29"/>
    </location>
</feature>
<protein>
    <submittedName>
        <fullName evidence="2">Uncharacterized protein</fullName>
    </submittedName>
</protein>
<organism evidence="2 3">
    <name type="scientific">Nesterenkonia rhizosphaerae</name>
    <dbReference type="NCBI Taxonomy" id="1348272"/>
    <lineage>
        <taxon>Bacteria</taxon>
        <taxon>Bacillati</taxon>
        <taxon>Actinomycetota</taxon>
        <taxon>Actinomycetes</taxon>
        <taxon>Micrococcales</taxon>
        <taxon>Micrococcaceae</taxon>
        <taxon>Nesterenkonia</taxon>
    </lineage>
</organism>
<sequence length="615" mass="68532">MSKTGGGRGTNQHKIRGASQAKSASTTAGESVISLDPGISETPDLWGITEDMTLSTPETSINHSAAEYHSFVDSVAVDINAALSWQHRRYQQGEHEELYAAKQRIIDKFGGEDRAIVAVGERVAARAEELAGMTSEQARQRHAERLRQAQAAADQADQLVKSREECGGNVRLHQLSRENGEWEYAHKLMAIEFQAENGDSKSIALLKDTGALLDELGTPPSLAAVEYVSQEVERYQNRKAQRHVNLIQAGVDDESREDLAKLAAGYREAVAEVRETGGDLTFHERSQPKAVAALQDAAQIFPADWVKASNERIGTSQQRVTTIGTMNTFRNSAPVAKFWPKKRVHYNDLKRHEVKKKRPLSTLIQGDITRTLYDPKSGRSTSPYVEYRPLPDTPITVEDWPELNSTQIDEHNSEVASLGRRVRPAYVEVSYERDYSYRNHDERPRGTGWEWWTDPTGEADPGWRRKEHRMSREEIHIAPEIAVTAEDGLPGVAPTLRSAAHELTHRMEYSVPGLSQAERAFYQRRTEDHELSRIPGLQGEYYRDGGFPSAYMGKDYSVKRVDNQAFELMSCGMEALYGGGYGGLVGVGRHRADEEYRAFVLGTLATVGRTGPGGL</sequence>
<name>A0ABP9G8W0_9MICC</name>
<dbReference type="Proteomes" id="UP001500368">
    <property type="component" value="Unassembled WGS sequence"/>
</dbReference>